<evidence type="ECO:0008006" key="3">
    <source>
        <dbReference type="Google" id="ProtNLM"/>
    </source>
</evidence>
<organism evidence="1 2">
    <name type="scientific">Bradyrhizobium hipponense</name>
    <dbReference type="NCBI Taxonomy" id="2605638"/>
    <lineage>
        <taxon>Bacteria</taxon>
        <taxon>Pseudomonadati</taxon>
        <taxon>Pseudomonadota</taxon>
        <taxon>Alphaproteobacteria</taxon>
        <taxon>Hyphomicrobiales</taxon>
        <taxon>Nitrobacteraceae</taxon>
        <taxon>Bradyrhizobium</taxon>
    </lineage>
</organism>
<dbReference type="EMBL" id="VSTH01000011">
    <property type="protein sequence ID" value="TYO68253.1"/>
    <property type="molecule type" value="Genomic_DNA"/>
</dbReference>
<comment type="caution">
    <text evidence="1">The sequence shown here is derived from an EMBL/GenBank/DDBJ whole genome shotgun (WGS) entry which is preliminary data.</text>
</comment>
<accession>A0A5S4YVX2</accession>
<protein>
    <recommendedName>
        <fullName evidence="3">Bacteriocin-protection protein, YdeI/OmpD-associated family</fullName>
    </recommendedName>
</protein>
<reference evidence="1 2" key="1">
    <citation type="submission" date="2019-08" db="EMBL/GenBank/DDBJ databases">
        <title>Bradyrhizobium hipponensis sp. nov., a rhizobium isolated from a Lupinus angustifolius root nodule in Tunisia.</title>
        <authorList>
            <person name="Off K."/>
            <person name="Rejili M."/>
            <person name="Mars M."/>
            <person name="Brachmann A."/>
            <person name="Marin M."/>
        </authorList>
    </citation>
    <scope>NUCLEOTIDE SEQUENCE [LARGE SCALE GENOMIC DNA]</scope>
    <source>
        <strain evidence="2">aSej3</strain>
    </source>
</reference>
<dbReference type="RefSeq" id="WP_148737149.1">
    <property type="nucleotide sequence ID" value="NZ_VSTH01000011.1"/>
</dbReference>
<dbReference type="Proteomes" id="UP000324797">
    <property type="component" value="Unassembled WGS sequence"/>
</dbReference>
<gene>
    <name evidence="1" type="ORF">FXV83_01705</name>
</gene>
<sequence>MVRKKQQAPLAFKNASKLGDWLEKHHGAATELWVRIFKSDTGVPSVTWNECVIESIRVGWIDGQMKPFDDMSYLQRLTPRKVNSNWSAKNCRHATTLIAEGRMLPAGLAQVEAAKSDGRWDTAYSGSADMTIPQDFLDALEDMPAAKAFFAMLDRRNLYSIYYRLHTAKKPETRDRRIAQIVAKLDRGEKFH</sequence>
<evidence type="ECO:0000313" key="1">
    <source>
        <dbReference type="EMBL" id="TYO68253.1"/>
    </source>
</evidence>
<name>A0A5S4YVX2_9BRAD</name>
<evidence type="ECO:0000313" key="2">
    <source>
        <dbReference type="Proteomes" id="UP000324797"/>
    </source>
</evidence>
<keyword evidence="2" id="KW-1185">Reference proteome</keyword>
<dbReference type="AlphaFoldDB" id="A0A5S4YVX2"/>
<dbReference type="Pfam" id="PF13376">
    <property type="entry name" value="OmdA"/>
    <property type="match status" value="1"/>
</dbReference>
<proteinExistence type="predicted"/>